<dbReference type="AlphaFoldDB" id="A0A8H7XZ98"/>
<keyword evidence="7" id="KW-0482">Metalloprotease</keyword>
<dbReference type="GO" id="GO:0004222">
    <property type="term" value="F:metalloendopeptidase activity"/>
    <property type="evidence" value="ECO:0007669"/>
    <property type="project" value="InterPro"/>
</dbReference>
<dbReference type="Gene3D" id="3.40.390.10">
    <property type="entry name" value="Collagenase (Catalytic Domain)"/>
    <property type="match status" value="1"/>
</dbReference>
<evidence type="ECO:0000256" key="6">
    <source>
        <dbReference type="ARBA" id="ARBA00022833"/>
    </source>
</evidence>
<proteinExistence type="inferred from homology"/>
<keyword evidence="9" id="KW-0732">Signal</keyword>
<dbReference type="OrthoDB" id="412874at2759"/>
<feature type="region of interest" description="Disordered" evidence="8">
    <location>
        <begin position="326"/>
        <end position="350"/>
    </location>
</feature>
<evidence type="ECO:0000256" key="5">
    <source>
        <dbReference type="ARBA" id="ARBA00022801"/>
    </source>
</evidence>
<dbReference type="CDD" id="cd11306">
    <property type="entry name" value="M35_peptidyl-Lys"/>
    <property type="match status" value="1"/>
</dbReference>
<organism evidence="11">
    <name type="scientific">Psilocybe cubensis</name>
    <name type="common">Psychedelic mushroom</name>
    <name type="synonym">Stropharia cubensis</name>
    <dbReference type="NCBI Taxonomy" id="181762"/>
    <lineage>
        <taxon>Eukaryota</taxon>
        <taxon>Fungi</taxon>
        <taxon>Dikarya</taxon>
        <taxon>Basidiomycota</taxon>
        <taxon>Agaricomycotina</taxon>
        <taxon>Agaricomycetes</taxon>
        <taxon>Agaricomycetidae</taxon>
        <taxon>Agaricales</taxon>
        <taxon>Agaricineae</taxon>
        <taxon>Strophariaceae</taxon>
        <taxon>Psilocybe</taxon>
    </lineage>
</organism>
<keyword evidence="5" id="KW-0378">Hydrolase</keyword>
<evidence type="ECO:0000313" key="11">
    <source>
        <dbReference type="EMBL" id="KAG5168330.1"/>
    </source>
</evidence>
<evidence type="ECO:0000256" key="2">
    <source>
        <dbReference type="ARBA" id="ARBA00010279"/>
    </source>
</evidence>
<evidence type="ECO:0000256" key="8">
    <source>
        <dbReference type="SAM" id="MobiDB-lite"/>
    </source>
</evidence>
<keyword evidence="4" id="KW-0479">Metal-binding</keyword>
<evidence type="ECO:0000256" key="9">
    <source>
        <dbReference type="SAM" id="SignalP"/>
    </source>
</evidence>
<evidence type="ECO:0000256" key="1">
    <source>
        <dbReference type="ARBA" id="ARBA00001947"/>
    </source>
</evidence>
<dbReference type="SUPFAM" id="SSF55486">
    <property type="entry name" value="Metalloproteases ('zincins'), catalytic domain"/>
    <property type="match status" value="1"/>
</dbReference>
<reference evidence="11" key="1">
    <citation type="submission" date="2021-02" db="EMBL/GenBank/DDBJ databases">
        <title>Psilocybe cubensis genome.</title>
        <authorList>
            <person name="Mckernan K.J."/>
            <person name="Crawford S."/>
            <person name="Trippe A."/>
            <person name="Kane L.T."/>
            <person name="Mclaughlin S."/>
        </authorList>
    </citation>
    <scope>NUCLEOTIDE SEQUENCE [LARGE SCALE GENOMIC DNA]</scope>
    <source>
        <strain evidence="11">MGC-MH-2018</strain>
    </source>
</reference>
<feature type="signal peptide" evidence="9">
    <location>
        <begin position="1"/>
        <end position="25"/>
    </location>
</feature>
<comment type="caution">
    <text evidence="11">The sequence shown here is derived from an EMBL/GenBank/DDBJ whole genome shotgun (WGS) entry which is preliminary data.</text>
</comment>
<dbReference type="PANTHER" id="PTHR37016:SF3">
    <property type="entry name" value="NEUTRAL PROTEASE 2-RELATED"/>
    <property type="match status" value="1"/>
</dbReference>
<dbReference type="SMART" id="SM01351">
    <property type="entry name" value="Aspzincin_M35"/>
    <property type="match status" value="1"/>
</dbReference>
<gene>
    <name evidence="11" type="ORF">JR316_006928</name>
</gene>
<comment type="similarity">
    <text evidence="2">Belongs to the peptidase M35 family.</text>
</comment>
<protein>
    <recommendedName>
        <fullName evidence="10">Lysine-specific metallo-endopeptidase domain-containing protein</fullName>
    </recommendedName>
</protein>
<dbReference type="Pfam" id="PF14521">
    <property type="entry name" value="Aspzincin_M35"/>
    <property type="match status" value="1"/>
</dbReference>
<dbReference type="InterPro" id="IPR034115">
    <property type="entry name" value="M35_peptidyl-Lys"/>
</dbReference>
<dbReference type="GO" id="GO:0006508">
    <property type="term" value="P:proteolysis"/>
    <property type="evidence" value="ECO:0007669"/>
    <property type="project" value="UniProtKB-KW"/>
</dbReference>
<feature type="chain" id="PRO_5034996555" description="Lysine-specific metallo-endopeptidase domain-containing protein" evidence="9">
    <location>
        <begin position="26"/>
        <end position="350"/>
    </location>
</feature>
<evidence type="ECO:0000256" key="3">
    <source>
        <dbReference type="ARBA" id="ARBA00022670"/>
    </source>
</evidence>
<name>A0A8H7XZ98_PSICU</name>
<feature type="domain" description="Lysine-specific metallo-endopeptidase" evidence="10">
    <location>
        <begin position="212"/>
        <end position="344"/>
    </location>
</feature>
<sequence>MFSFAMRNALIALTTLAVAASAASSLSLEIAGPDQVQTVESLNVMATITNTGDEAIKILNDPRGPLSKLPTDTFTITDSTGAKPAFTGIKVKYVPKTAASIGAYTTLSPGESIKVSHNLGEAYNFTAPGAGAYDIQANNLFYIVKPDNSVSPIYADHASSHRAHISGKLAVTRPGAGALSKRASYTGCSSSQQSALVSAASAAQSYAASSLSYLKSHTSATTRYTTWFGTYTAARYSTVLSQYTKINSNTFSSFTFDCTCTDSGTYAYVYPDTFGHVYLCGAFWSAPTTGTDSKGGTIIHESSHFTSNGGTDDNAYGQSACKSLAKSNPDSAVDNADSHEYFSENNPSLA</sequence>
<keyword evidence="6" id="KW-0862">Zinc</keyword>
<keyword evidence="3" id="KW-0645">Protease</keyword>
<dbReference type="InterPro" id="IPR029463">
    <property type="entry name" value="Lys_MEP"/>
</dbReference>
<evidence type="ECO:0000256" key="7">
    <source>
        <dbReference type="ARBA" id="ARBA00023049"/>
    </source>
</evidence>
<dbReference type="PANTHER" id="PTHR37016">
    <property type="match status" value="1"/>
</dbReference>
<dbReference type="GO" id="GO:0046872">
    <property type="term" value="F:metal ion binding"/>
    <property type="evidence" value="ECO:0007669"/>
    <property type="project" value="UniProtKB-KW"/>
</dbReference>
<evidence type="ECO:0000259" key="10">
    <source>
        <dbReference type="SMART" id="SM01351"/>
    </source>
</evidence>
<dbReference type="InterPro" id="IPR024079">
    <property type="entry name" value="MetalloPept_cat_dom_sf"/>
</dbReference>
<accession>A0A8H7XZ98</accession>
<evidence type="ECO:0000256" key="4">
    <source>
        <dbReference type="ARBA" id="ARBA00022723"/>
    </source>
</evidence>
<dbReference type="EMBL" id="JAFIQS010000006">
    <property type="protein sequence ID" value="KAG5168330.1"/>
    <property type="molecule type" value="Genomic_DNA"/>
</dbReference>
<comment type="cofactor">
    <cofactor evidence="1">
        <name>Zn(2+)</name>
        <dbReference type="ChEBI" id="CHEBI:29105"/>
    </cofactor>
</comment>
<dbReference type="InterPro" id="IPR050414">
    <property type="entry name" value="Fungal_M35_metalloproteases"/>
</dbReference>